<proteinExistence type="predicted"/>
<name>A0A085NUT6_9BILA</name>
<protein>
    <submittedName>
        <fullName evidence="1">Uncharacterized protein</fullName>
    </submittedName>
</protein>
<dbReference type="AlphaFoldDB" id="A0A085NUT6"/>
<dbReference type="Proteomes" id="UP000030758">
    <property type="component" value="Unassembled WGS sequence"/>
</dbReference>
<dbReference type="EMBL" id="KL367474">
    <property type="protein sequence ID" value="KFD73232.1"/>
    <property type="molecule type" value="Genomic_DNA"/>
</dbReference>
<evidence type="ECO:0000313" key="1">
    <source>
        <dbReference type="EMBL" id="KFD73232.1"/>
    </source>
</evidence>
<accession>A0A085NUT6</accession>
<gene>
    <name evidence="1" type="ORF">M514_14572</name>
</gene>
<sequence length="75" mass="8572">MTFSRKLRLKPAHNMIACKVLRLKHPIFLASLSAILFSSSLNAFARSSRGAHFICHLNQCDLQVHIAQRKSQRQQ</sequence>
<organism evidence="1">
    <name type="scientific">Trichuris suis</name>
    <name type="common">pig whipworm</name>
    <dbReference type="NCBI Taxonomy" id="68888"/>
    <lineage>
        <taxon>Eukaryota</taxon>
        <taxon>Metazoa</taxon>
        <taxon>Ecdysozoa</taxon>
        <taxon>Nematoda</taxon>
        <taxon>Enoplea</taxon>
        <taxon>Dorylaimia</taxon>
        <taxon>Trichinellida</taxon>
        <taxon>Trichuridae</taxon>
        <taxon>Trichuris</taxon>
    </lineage>
</organism>
<reference evidence="1" key="1">
    <citation type="journal article" date="2014" name="Nat. Genet.">
        <title>Genome and transcriptome of the porcine whipworm Trichuris suis.</title>
        <authorList>
            <person name="Jex A.R."/>
            <person name="Nejsum P."/>
            <person name="Schwarz E.M."/>
            <person name="Hu L."/>
            <person name="Young N.D."/>
            <person name="Hall R.S."/>
            <person name="Korhonen P.K."/>
            <person name="Liao S."/>
            <person name="Thamsborg S."/>
            <person name="Xia J."/>
            <person name="Xu P."/>
            <person name="Wang S."/>
            <person name="Scheerlinck J.P."/>
            <person name="Hofmann A."/>
            <person name="Sternberg P.W."/>
            <person name="Wang J."/>
            <person name="Gasser R.B."/>
        </authorList>
    </citation>
    <scope>NUCLEOTIDE SEQUENCE [LARGE SCALE GENOMIC DNA]</scope>
    <source>
        <strain evidence="1">DCEP-RM93F</strain>
    </source>
</reference>